<evidence type="ECO:0000313" key="1">
    <source>
        <dbReference type="EMBL" id="MBD7970360.1"/>
    </source>
</evidence>
<name>A0ABR8T3M1_9BACL</name>
<keyword evidence="2" id="KW-1185">Reference proteome</keyword>
<sequence>MPEHREAHNELMRLNSRKQRVILDDQEEEIVYRALAESYQLKKTVNVELFDEYEDRRVIGIVERVDMQLNRFKVDGEWFDVRDVISANIEAYEY</sequence>
<organism evidence="1 2">
    <name type="scientific">Paenibacillus gallinarum</name>
    <dbReference type="NCBI Taxonomy" id="2762232"/>
    <lineage>
        <taxon>Bacteria</taxon>
        <taxon>Bacillati</taxon>
        <taxon>Bacillota</taxon>
        <taxon>Bacilli</taxon>
        <taxon>Bacillales</taxon>
        <taxon>Paenibacillaceae</taxon>
        <taxon>Paenibacillus</taxon>
    </lineage>
</organism>
<comment type="caution">
    <text evidence="1">The sequence shown here is derived from an EMBL/GenBank/DDBJ whole genome shotgun (WGS) entry which is preliminary data.</text>
</comment>
<reference evidence="1 2" key="1">
    <citation type="submission" date="2020-08" db="EMBL/GenBank/DDBJ databases">
        <title>A Genomic Blueprint of the Chicken Gut Microbiome.</title>
        <authorList>
            <person name="Gilroy R."/>
            <person name="Ravi A."/>
            <person name="Getino M."/>
            <person name="Pursley I."/>
            <person name="Horton D.L."/>
            <person name="Alikhan N.-F."/>
            <person name="Baker D."/>
            <person name="Gharbi K."/>
            <person name="Hall N."/>
            <person name="Watson M."/>
            <person name="Adriaenssens E.M."/>
            <person name="Foster-Nyarko E."/>
            <person name="Jarju S."/>
            <person name="Secka A."/>
            <person name="Antonio M."/>
            <person name="Oren A."/>
            <person name="Chaudhuri R."/>
            <person name="La Ragione R.M."/>
            <person name="Hildebrand F."/>
            <person name="Pallen M.J."/>
        </authorList>
    </citation>
    <scope>NUCLEOTIDE SEQUENCE [LARGE SCALE GENOMIC DNA]</scope>
    <source>
        <strain evidence="1 2">Sa2BVA9</strain>
    </source>
</reference>
<dbReference type="InterPro" id="IPR014962">
    <property type="entry name" value="YolD"/>
</dbReference>
<gene>
    <name evidence="1" type="ORF">H9647_20030</name>
</gene>
<proteinExistence type="predicted"/>
<dbReference type="Proteomes" id="UP000608071">
    <property type="component" value="Unassembled WGS sequence"/>
</dbReference>
<dbReference type="RefSeq" id="WP_191803362.1">
    <property type="nucleotide sequence ID" value="NZ_JACSQL010000011.1"/>
</dbReference>
<accession>A0ABR8T3M1</accession>
<dbReference type="EMBL" id="JACSQL010000011">
    <property type="protein sequence ID" value="MBD7970360.1"/>
    <property type="molecule type" value="Genomic_DNA"/>
</dbReference>
<protein>
    <submittedName>
        <fullName evidence="1">YolD-like family protein</fullName>
    </submittedName>
</protein>
<evidence type="ECO:0000313" key="2">
    <source>
        <dbReference type="Proteomes" id="UP000608071"/>
    </source>
</evidence>
<dbReference type="Pfam" id="PF08863">
    <property type="entry name" value="YolD"/>
    <property type="match status" value="1"/>
</dbReference>